<dbReference type="OrthoDB" id="662756at2"/>
<evidence type="ECO:0000256" key="3">
    <source>
        <dbReference type="ARBA" id="ARBA00022448"/>
    </source>
</evidence>
<evidence type="ECO:0000259" key="16">
    <source>
        <dbReference type="Pfam" id="PF02563"/>
    </source>
</evidence>
<dbReference type="Pfam" id="PF22461">
    <property type="entry name" value="SLBB_2"/>
    <property type="match status" value="1"/>
</dbReference>
<keyword evidence="11 15" id="KW-0472">Membrane</keyword>
<dbReference type="InterPro" id="IPR049712">
    <property type="entry name" value="Poly_export"/>
</dbReference>
<evidence type="ECO:0000256" key="6">
    <source>
        <dbReference type="ARBA" id="ARBA00022692"/>
    </source>
</evidence>
<evidence type="ECO:0000313" key="18">
    <source>
        <dbReference type="EMBL" id="TJY60126.1"/>
    </source>
</evidence>
<dbReference type="Proteomes" id="UP000309872">
    <property type="component" value="Unassembled WGS sequence"/>
</dbReference>
<keyword evidence="9" id="KW-0406">Ion transport</keyword>
<dbReference type="RefSeq" id="WP_136823131.1">
    <property type="nucleotide sequence ID" value="NZ_BMJX01000012.1"/>
</dbReference>
<keyword evidence="13" id="KW-0998">Cell outer membrane</keyword>
<evidence type="ECO:0000256" key="9">
    <source>
        <dbReference type="ARBA" id="ARBA00023065"/>
    </source>
</evidence>
<evidence type="ECO:0000313" key="19">
    <source>
        <dbReference type="Proteomes" id="UP000309872"/>
    </source>
</evidence>
<name>A0A4U0GNH2_9SPHI</name>
<dbReference type="GO" id="GO:0006811">
    <property type="term" value="P:monoatomic ion transport"/>
    <property type="evidence" value="ECO:0007669"/>
    <property type="project" value="UniProtKB-KW"/>
</dbReference>
<accession>A0A4U0GNH2</accession>
<keyword evidence="12" id="KW-0564">Palmitate</keyword>
<evidence type="ECO:0000256" key="4">
    <source>
        <dbReference type="ARBA" id="ARBA00022452"/>
    </source>
</evidence>
<keyword evidence="3" id="KW-0813">Transport</keyword>
<keyword evidence="15" id="KW-1133">Transmembrane helix</keyword>
<proteinExistence type="inferred from homology"/>
<keyword evidence="7" id="KW-0732">Signal</keyword>
<evidence type="ECO:0000256" key="10">
    <source>
        <dbReference type="ARBA" id="ARBA00023114"/>
    </source>
</evidence>
<dbReference type="GO" id="GO:0015288">
    <property type="term" value="F:porin activity"/>
    <property type="evidence" value="ECO:0007669"/>
    <property type="project" value="UniProtKB-KW"/>
</dbReference>
<comment type="caution">
    <text evidence="18">The sequence shown here is derived from an EMBL/GenBank/DDBJ whole genome shotgun (WGS) entry which is preliminary data.</text>
</comment>
<feature type="domain" description="Polysaccharide export protein N-terminal" evidence="16">
    <location>
        <begin position="42"/>
        <end position="144"/>
    </location>
</feature>
<comment type="subcellular location">
    <subcellularLocation>
        <location evidence="1">Cell outer membrane</location>
        <topology evidence="1">Multi-pass membrane protein</topology>
    </subcellularLocation>
</comment>
<evidence type="ECO:0000256" key="8">
    <source>
        <dbReference type="ARBA" id="ARBA00023047"/>
    </source>
</evidence>
<dbReference type="AlphaFoldDB" id="A0A4U0GNH2"/>
<evidence type="ECO:0000259" key="17">
    <source>
        <dbReference type="Pfam" id="PF22461"/>
    </source>
</evidence>
<evidence type="ECO:0000256" key="5">
    <source>
        <dbReference type="ARBA" id="ARBA00022597"/>
    </source>
</evidence>
<dbReference type="InterPro" id="IPR054765">
    <property type="entry name" value="SLBB_dom"/>
</dbReference>
<keyword evidence="4" id="KW-1134">Transmembrane beta strand</keyword>
<organism evidence="18 19">
    <name type="scientific">Sphingobacterium alkalisoli</name>
    <dbReference type="NCBI Taxonomy" id="1874115"/>
    <lineage>
        <taxon>Bacteria</taxon>
        <taxon>Pseudomonadati</taxon>
        <taxon>Bacteroidota</taxon>
        <taxon>Sphingobacteriia</taxon>
        <taxon>Sphingobacteriales</taxon>
        <taxon>Sphingobacteriaceae</taxon>
        <taxon>Sphingobacterium</taxon>
    </lineage>
</organism>
<dbReference type="Pfam" id="PF02563">
    <property type="entry name" value="Poly_export"/>
    <property type="match status" value="1"/>
</dbReference>
<evidence type="ECO:0000256" key="13">
    <source>
        <dbReference type="ARBA" id="ARBA00023237"/>
    </source>
</evidence>
<keyword evidence="14" id="KW-0449">Lipoprotein</keyword>
<keyword evidence="19" id="KW-1185">Reference proteome</keyword>
<protein>
    <submittedName>
        <fullName evidence="18">Sugar transporter</fullName>
    </submittedName>
</protein>
<evidence type="ECO:0000256" key="2">
    <source>
        <dbReference type="ARBA" id="ARBA00009450"/>
    </source>
</evidence>
<dbReference type="PANTHER" id="PTHR33619">
    <property type="entry name" value="POLYSACCHARIDE EXPORT PROTEIN GFCE-RELATED"/>
    <property type="match status" value="1"/>
</dbReference>
<dbReference type="InterPro" id="IPR003715">
    <property type="entry name" value="Poly_export_N"/>
</dbReference>
<feature type="domain" description="SLBB" evidence="17">
    <location>
        <begin position="148"/>
        <end position="227"/>
    </location>
</feature>
<dbReference type="Gene3D" id="3.10.560.10">
    <property type="entry name" value="Outer membrane lipoprotein wza domain like"/>
    <property type="match status" value="1"/>
</dbReference>
<evidence type="ECO:0000256" key="1">
    <source>
        <dbReference type="ARBA" id="ARBA00004571"/>
    </source>
</evidence>
<keyword evidence="6 15" id="KW-0812">Transmembrane</keyword>
<dbReference type="GO" id="GO:0009279">
    <property type="term" value="C:cell outer membrane"/>
    <property type="evidence" value="ECO:0007669"/>
    <property type="project" value="UniProtKB-SubCell"/>
</dbReference>
<keyword evidence="8" id="KW-0625">Polysaccharide transport</keyword>
<gene>
    <name evidence="18" type="ORF">FAZ19_23015</name>
</gene>
<comment type="similarity">
    <text evidence="2">Belongs to the BexD/CtrA/VexA family.</text>
</comment>
<evidence type="ECO:0000256" key="14">
    <source>
        <dbReference type="ARBA" id="ARBA00023288"/>
    </source>
</evidence>
<sequence>MKKLIWLAAISVFLLNSCLTPRKVVYLDDMKENTAYNTLIPPPVRVQKGDRLSIQVSAKNQELTAPFNQGLGSYRITDDGNVATENTGVLQEKGFLVDQEGKIDYPIVGSLAVEGLTLDGLKDLVRDRLTQGKLLSDPIVSVELLNLKINMMGEVGSIGVITVPDGRITLIEAIARAGGLTSNAAVDKIAVIREENGERKMIMNNIESKAIFDSPTYYLQQNDIVYVTPRSARFTPREENTWRFIGSGVGLITMFFTLLNYTNK</sequence>
<evidence type="ECO:0000256" key="12">
    <source>
        <dbReference type="ARBA" id="ARBA00023139"/>
    </source>
</evidence>
<dbReference type="GO" id="GO:0046930">
    <property type="term" value="C:pore complex"/>
    <property type="evidence" value="ECO:0007669"/>
    <property type="project" value="UniProtKB-KW"/>
</dbReference>
<keyword evidence="5 18" id="KW-0762">Sugar transport</keyword>
<reference evidence="18 19" key="1">
    <citation type="submission" date="2019-04" db="EMBL/GenBank/DDBJ databases">
        <title>Sphingobacterium olei sp. nov., isolated from oil-contaminated soil.</title>
        <authorList>
            <person name="Liu B."/>
        </authorList>
    </citation>
    <scope>NUCLEOTIDE SEQUENCE [LARGE SCALE GENOMIC DNA]</scope>
    <source>
        <strain evidence="18 19">Y3L14</strain>
    </source>
</reference>
<dbReference type="Gene3D" id="3.30.1950.10">
    <property type="entry name" value="wza like domain"/>
    <property type="match status" value="1"/>
</dbReference>
<keyword evidence="10" id="KW-0626">Porin</keyword>
<evidence type="ECO:0000256" key="11">
    <source>
        <dbReference type="ARBA" id="ARBA00023136"/>
    </source>
</evidence>
<dbReference type="PANTHER" id="PTHR33619:SF3">
    <property type="entry name" value="POLYSACCHARIDE EXPORT PROTEIN GFCE-RELATED"/>
    <property type="match status" value="1"/>
</dbReference>
<dbReference type="GO" id="GO:0015159">
    <property type="term" value="F:polysaccharide transmembrane transporter activity"/>
    <property type="evidence" value="ECO:0007669"/>
    <property type="project" value="InterPro"/>
</dbReference>
<evidence type="ECO:0000256" key="15">
    <source>
        <dbReference type="SAM" id="Phobius"/>
    </source>
</evidence>
<feature type="transmembrane region" description="Helical" evidence="15">
    <location>
        <begin position="242"/>
        <end position="261"/>
    </location>
</feature>
<dbReference type="EMBL" id="SUKA01000012">
    <property type="protein sequence ID" value="TJY60126.1"/>
    <property type="molecule type" value="Genomic_DNA"/>
</dbReference>
<evidence type="ECO:0000256" key="7">
    <source>
        <dbReference type="ARBA" id="ARBA00022729"/>
    </source>
</evidence>